<gene>
    <name evidence="5" type="ORF">ACH5RR_007996</name>
</gene>
<feature type="transmembrane region" description="Helical" evidence="4">
    <location>
        <begin position="12"/>
        <end position="31"/>
    </location>
</feature>
<evidence type="ECO:0000256" key="3">
    <source>
        <dbReference type="SAM" id="MobiDB-lite"/>
    </source>
</evidence>
<name>A0ABD3AAC5_9GENT</name>
<feature type="compositionally biased region" description="Low complexity" evidence="3">
    <location>
        <begin position="533"/>
        <end position="544"/>
    </location>
</feature>
<keyword evidence="4" id="KW-0812">Transmembrane</keyword>
<accession>A0ABD3AAC5</accession>
<keyword evidence="4" id="KW-1133">Transmembrane helix</keyword>
<feature type="region of interest" description="Disordered" evidence="3">
    <location>
        <begin position="513"/>
        <end position="583"/>
    </location>
</feature>
<dbReference type="InterPro" id="IPR040265">
    <property type="entry name" value="CHUP1/IPGA1-like"/>
</dbReference>
<reference evidence="5 6" key="1">
    <citation type="submission" date="2024-11" db="EMBL/GenBank/DDBJ databases">
        <title>A near-complete genome assembly of Cinchona calisaya.</title>
        <authorList>
            <person name="Lian D.C."/>
            <person name="Zhao X.W."/>
            <person name="Wei L."/>
        </authorList>
    </citation>
    <scope>NUCLEOTIDE SEQUENCE [LARGE SCALE GENOMIC DNA]</scope>
    <source>
        <tissue evidence="5">Nenye</tissue>
    </source>
</reference>
<protein>
    <recommendedName>
        <fullName evidence="7">Protein CHUP1, chloroplastic</fullName>
    </recommendedName>
</protein>
<comment type="caution">
    <text evidence="5">The sequence shown here is derived from an EMBL/GenBank/DDBJ whole genome shotgun (WGS) entry which is preliminary data.</text>
</comment>
<feature type="coiled-coil region" evidence="2">
    <location>
        <begin position="208"/>
        <end position="366"/>
    </location>
</feature>
<evidence type="ECO:0000256" key="4">
    <source>
        <dbReference type="SAM" id="Phobius"/>
    </source>
</evidence>
<proteinExistence type="predicted"/>
<dbReference type="PANTHER" id="PTHR31342">
    <property type="entry name" value="PROTEIN CHUP1, CHLOROPLASTIC"/>
    <property type="match status" value="1"/>
</dbReference>
<dbReference type="AlphaFoldDB" id="A0ABD3AAC5"/>
<keyword evidence="1 2" id="KW-0175">Coiled coil</keyword>
<evidence type="ECO:0000313" key="5">
    <source>
        <dbReference type="EMBL" id="KAL3528674.1"/>
    </source>
</evidence>
<evidence type="ECO:0000256" key="2">
    <source>
        <dbReference type="SAM" id="Coils"/>
    </source>
</evidence>
<feature type="region of interest" description="Disordered" evidence="3">
    <location>
        <begin position="594"/>
        <end position="613"/>
    </location>
</feature>
<dbReference type="Proteomes" id="UP001630127">
    <property type="component" value="Unassembled WGS sequence"/>
</dbReference>
<evidence type="ECO:0008006" key="7">
    <source>
        <dbReference type="Google" id="ProtNLM"/>
    </source>
</evidence>
<dbReference type="PANTHER" id="PTHR31342:SF4">
    <property type="entry name" value="ACTIN BINDING PROTEIN FAMILY"/>
    <property type="match status" value="1"/>
</dbReference>
<keyword evidence="4" id="KW-0472">Membrane</keyword>
<dbReference type="EMBL" id="JBJUIK010000004">
    <property type="protein sequence ID" value="KAL3528674.1"/>
    <property type="molecule type" value="Genomic_DNA"/>
</dbReference>
<feature type="compositionally biased region" description="Polar residues" evidence="3">
    <location>
        <begin position="549"/>
        <end position="561"/>
    </location>
</feature>
<keyword evidence="6" id="KW-1185">Reference proteome</keyword>
<evidence type="ECO:0000256" key="1">
    <source>
        <dbReference type="ARBA" id="ARBA00023054"/>
    </source>
</evidence>
<feature type="region of interest" description="Disordered" evidence="3">
    <location>
        <begin position="37"/>
        <end position="59"/>
    </location>
</feature>
<evidence type="ECO:0000313" key="6">
    <source>
        <dbReference type="Proteomes" id="UP001630127"/>
    </source>
</evidence>
<feature type="compositionally biased region" description="Polar residues" evidence="3">
    <location>
        <begin position="594"/>
        <end position="609"/>
    </location>
</feature>
<organism evidence="5 6">
    <name type="scientific">Cinchona calisaya</name>
    <dbReference type="NCBI Taxonomy" id="153742"/>
    <lineage>
        <taxon>Eukaryota</taxon>
        <taxon>Viridiplantae</taxon>
        <taxon>Streptophyta</taxon>
        <taxon>Embryophyta</taxon>
        <taxon>Tracheophyta</taxon>
        <taxon>Spermatophyta</taxon>
        <taxon>Magnoliopsida</taxon>
        <taxon>eudicotyledons</taxon>
        <taxon>Gunneridae</taxon>
        <taxon>Pentapetalae</taxon>
        <taxon>asterids</taxon>
        <taxon>lamiids</taxon>
        <taxon>Gentianales</taxon>
        <taxon>Rubiaceae</taxon>
        <taxon>Cinchonoideae</taxon>
        <taxon>Cinchoneae</taxon>
        <taxon>Cinchona</taxon>
    </lineage>
</organism>
<sequence length="641" mass="72330">MMREKRDLRPSLIKFGVFLAFSLGGILYSIWRTKKVKSNSRSPPGPPPSSQPSQPEHTIQADFAEERVELKNDENHDEHAPEKDESSLLLKSCSGSLASNCSPTKRCNGDEDMYLLPEFIDLIEEYDLAAIEANLSPRKDVLSYAATDSCNEELDREEEINWLRNMVKTLKERERSLEIQLLEYYGLKEQESAVMELHNRLKVNNMEAKLLNLKIESLQADKRRLEEQVADYAKVVSELEAAKANIKLLEKKLRSEAEHNREQILALQERVVKLQDQENKALFTDSDIRLKLQQLKDFKEEAEELRKSNHSLRQENSVLAQKLECVQNLATSVPDSEQMELLKKDVKSLRQENEDKAREIEQLQAAHCADIEELVYLKWINACLRYELRNFQPGPGKTVARDLSRSLSPKSEEKAKQLILEYAHKEGTGEKGISIADFDYDWWSSSQDSNLLESGENDDSTIDISSTNKTNTASKTKVFGKLMQLLRGKGSHHHRRSSSLESAPFTEYTVEISSSSNAGVSPPATTGADGFNTRSRTSSSSSSRLCLDHQTSPHSKGSMSSKGEDSSNLEHVQKTNNSDGSSFVYKVLNPASEDITNVSQESQHQQGSTDAKKSELLKYAGALKDSRRKPALRKRSVSFTL</sequence>